<evidence type="ECO:0000259" key="2">
    <source>
        <dbReference type="PROSITE" id="PS50011"/>
    </source>
</evidence>
<dbReference type="SUPFAM" id="SSF56112">
    <property type="entry name" value="Protein kinase-like (PK-like)"/>
    <property type="match status" value="1"/>
</dbReference>
<dbReference type="InterPro" id="IPR011009">
    <property type="entry name" value="Kinase-like_dom_sf"/>
</dbReference>
<feature type="transmembrane region" description="Helical" evidence="1">
    <location>
        <begin position="2307"/>
        <end position="2331"/>
    </location>
</feature>
<dbReference type="Gene3D" id="1.10.510.10">
    <property type="entry name" value="Transferase(Phosphotransferase) domain 1"/>
    <property type="match status" value="1"/>
</dbReference>
<dbReference type="SUPFAM" id="SSF51126">
    <property type="entry name" value="Pectin lyase-like"/>
    <property type="match status" value="1"/>
</dbReference>
<feature type="domain" description="Protein kinase" evidence="2">
    <location>
        <begin position="2272"/>
        <end position="2615"/>
    </location>
</feature>
<comment type="caution">
    <text evidence="3">The sequence shown here is derived from an EMBL/GenBank/DDBJ whole genome shotgun (WGS) entry which is preliminary data.</text>
</comment>
<accession>A0ABQ9YJR1</accession>
<reference evidence="3 4" key="1">
    <citation type="journal article" date="2022" name="bioRxiv">
        <title>Genomics of Preaxostyla Flagellates Illuminates Evolutionary Transitions and the Path Towards Mitochondrial Loss.</title>
        <authorList>
            <person name="Novak L.V.F."/>
            <person name="Treitli S.C."/>
            <person name="Pyrih J."/>
            <person name="Halakuc P."/>
            <person name="Pipaliya S.V."/>
            <person name="Vacek V."/>
            <person name="Brzon O."/>
            <person name="Soukal P."/>
            <person name="Eme L."/>
            <person name="Dacks J.B."/>
            <person name="Karnkowska A."/>
            <person name="Elias M."/>
            <person name="Hampl V."/>
        </authorList>
    </citation>
    <scope>NUCLEOTIDE SEQUENCE [LARGE SCALE GENOMIC DNA]</scope>
    <source>
        <strain evidence="3">NAU3</strain>
        <tissue evidence="3">Gut</tissue>
    </source>
</reference>
<dbReference type="InterPro" id="IPR050167">
    <property type="entry name" value="Ser_Thr_protein_kinase"/>
</dbReference>
<keyword evidence="1" id="KW-1133">Transmembrane helix</keyword>
<evidence type="ECO:0000313" key="3">
    <source>
        <dbReference type="EMBL" id="KAK2963997.1"/>
    </source>
</evidence>
<name>A0ABQ9YJR1_9EUKA</name>
<evidence type="ECO:0000256" key="1">
    <source>
        <dbReference type="SAM" id="Phobius"/>
    </source>
</evidence>
<organism evidence="3 4">
    <name type="scientific">Blattamonas nauphoetae</name>
    <dbReference type="NCBI Taxonomy" id="2049346"/>
    <lineage>
        <taxon>Eukaryota</taxon>
        <taxon>Metamonada</taxon>
        <taxon>Preaxostyla</taxon>
        <taxon>Oxymonadida</taxon>
        <taxon>Blattamonas</taxon>
    </lineage>
</organism>
<sequence length="2630" mass="282273">MIIVCLFGTATPEQRNVDEAVWRRVWERRKMMRDCRMRTFTFLTLFLTTATNLLSADKIDPSKQSYSNRHSFVKRTKDGVELTIEELLIPNKSNQNGGYVHLSERSYSCSSICVLSPLQIVGTKNSQLVSRSDRIGEEMFQVSNTTLQIECTAIVPTKEAIYAKNSEITLDSVTVWKDSPESLVISLNSHIILSSITFKHRTSHSTIVSLVRNEENSGSVTLSSTSMTDLILGSSEPLVASSSTFSTQIVWSSFTNISMSATSQELPPPKTHQTNRMIGCETDGVCCVHDGTITRSINMAGSFVFSNNTFTHTDRSNAPITYTGEQTARIVPTPNEVLFDKCHFKNCFTTTVGGGAICSESIGQIFTVASSSFLSCYTLEARFSGGGMYISHTIASITDTKFESCNALYGGACASRQYEYPFSFCRNNSTSGTATYEPAFDTDTSTSTIITTGNRFEDNLAKVRTCCLVEVMTGEISNNLFRDNTHLKPELNHATLEVYLQAPKSLLMYGNTFEGGNFIYASCNGTIKNDILFFHYTSLKLEFHMTCTNNQLYFPSSSRSNDTITSSDTSNIVYAGSATQTYSATASSPSPFVQFGRPASLVISSHSFDLSAKPVSFGGFSGHSKVILDSIKITLNSTALTSDFISLSTASHIIRNIALSSLHVDSFSFIRMTGESSLVVSSSNFSNFAQTSGSGGSFVVMDGSAAQHTSLSSCRFDSLSSTGNGGVILATLTPDSTLTVEDCIFTSCSSGGNGGAMSVSCAVGVPSSSFVVKSTFASCTCGSGQKGQWVFVEGSSFLTLLERENWLSIVSSLTTPTDDNLLWGTDESELEGSKYRSMTLLYYLLPFRHVTIHSSSEGRDEDGCGRLEWECKSLEVGASHLSGAGSHKLIVATSTTLTTPLSFSTNAIEICPTETTASITTGSAGRLAVSAFTLTLTSISFDGQSVERSSSLLEITGSGWIVVSGCSFSSFLKVGDGSIFSSSLNSGNSLTFDDTTFSSCSSSGRGGALAVTMNGGSFSMDAPITFVSCTSTENEGDGISVISADLVAFISSSLASLKPAAQTSPYSSLEKKKWFGVDTLTSSEGSLLFYWYPHTSTEESTHIHADGEDHALCGRESLPCSSFNKTLSHPNANDKFVVDSAMTLKEGLTITADTILTSSTSKQTITTTSAASVTIGLKSLTLLDLSLTSSSRTSPFLSLSSFGSLILTSCSFLSFSNTMSDGSVLSAVLGSATKLEISECSFEKCKSAGNGGVIAVDLCDLTTPSNLVLSSLSFGEAETDYANLCGAGKLGQNIYVVSLPTQRSTVKTIFGSVLPLKPANDASFFSSSEMNRLEFGEESSGVVSGIGSLLFVVFSYDGGDLTVDESSSITHSLCGHRFLPCSSLSGGYSFVKKAGETDGRLLVRGGVSLHATITTTAKTVTITSTSEVETISVESGNYFWICGGSLTVSSLAFVNTSESFDDSLFVLSGVGSLSLSGCSFTGFSSSVKGSVICGDVGGGLEVTECLFVSCSSTENEGDWISITSADLVKFLSSSLASLKPAAQTSPYSSLEKKKWFGVDTLTSSEGSLLFYWYPHTSTEESTHIHADGEDHALCGRESLPCSSFNKTLSHPNANDKFVVDSAMTLKEGLTITADTILTSSTSKQTITTTSSASLTIVQNSLTLLDLSFIGPSRPSSFISLSSASSVLVVNDCSFSSFTLPIALIDFAAGSLSLTSTKFHQIARSDGNGSVLEVEMVEGMELEIDHVELSDVTTQNGVANGFFVSFTTISDEMKIPAFSLRNLKYSNSSSSNSNGAFVWIEGNHLDEWIAYDDSRFTGSFETGVLFEWLWSVDHATSLNASLLFYLIAGSGAIGVASDGLDLAKCGHNSVWCRTLEHSLTRASSVLTTTLHVMREVSVVNSVEMGGVTVKGLPVMSSIVLSSSGCLREETGDTVQFESVTVVLKEGGRCSAALVVLFGHMNLWMVKMSVLADQTTPLFKSVDSILTLHTITLSSSHNVGTLMDCEKGTVSVNSLIIATISFSSTPIRLSHLDSANLIQLQVSNTSDEIFIQCRNITTLNLQLCSFEGPKQASNNDEQESLCEWTTGLISISDSTVSVDQSRFTHLSQGALFLSNTTTTIHSSIFSNNIVGSSEFPSARKNIRCEGGEVVVDSLNGGDGSKDLPSAWISLDSECVFSSPVIEPSAVFFVPTLTSTESPASFSKASQQYTLTLTGSLLMDCNLGLEVFSLDEKKVETGSIPIPLSASNTMNWTESSFSFQLSSSALSSLDSKMEWRCRIVFGDGFATDSTLMKRSASDERKAQFASVRKWLIPVIIASSVLLLLFFIILIIVLVRRRNKQKSESEQVNAKTEMDEQIPIEKFDDGESFAPTLVNTTANLQKVNPNEFDEGGRLAPDTLQHGRERGKRVENEGKFEAVNCSDVSEKVVVNWKDTLYRRLHSGENRMIGAERATITQQLVRGLLNLAQKDASSLGLRNVSPHWIVFDWTNQMYLQTGEVKKGESVLGSVTGNTKEDSAGVEGQRWIAPELMDSESNKKHDHGAVFSLGLILWELETGCVPFGELDAANAHRQLGCGGQLSMTKISSPKLVSLIEKCLDLDPTRRPTLAEVSKELGEDGLFSSRTIQPDDPLGCDF</sequence>
<proteinExistence type="predicted"/>
<dbReference type="InterPro" id="IPR000719">
    <property type="entry name" value="Prot_kinase_dom"/>
</dbReference>
<dbReference type="InterPro" id="IPR011050">
    <property type="entry name" value="Pectin_lyase_fold/virulence"/>
</dbReference>
<evidence type="ECO:0000313" key="4">
    <source>
        <dbReference type="Proteomes" id="UP001281761"/>
    </source>
</evidence>
<dbReference type="SMART" id="SM00220">
    <property type="entry name" value="S_TKc"/>
    <property type="match status" value="1"/>
</dbReference>
<keyword evidence="1" id="KW-0472">Membrane</keyword>
<keyword evidence="1" id="KW-0812">Transmembrane</keyword>
<dbReference type="InterPro" id="IPR001245">
    <property type="entry name" value="Ser-Thr/Tyr_kinase_cat_dom"/>
</dbReference>
<dbReference type="PROSITE" id="PS50011">
    <property type="entry name" value="PROTEIN_KINASE_DOM"/>
    <property type="match status" value="1"/>
</dbReference>
<protein>
    <recommendedName>
        <fullName evidence="2">Protein kinase domain-containing protein</fullName>
    </recommendedName>
</protein>
<dbReference type="Pfam" id="PF07714">
    <property type="entry name" value="PK_Tyr_Ser-Thr"/>
    <property type="match status" value="1"/>
</dbReference>
<dbReference type="EMBL" id="JARBJD010000004">
    <property type="protein sequence ID" value="KAK2963997.1"/>
    <property type="molecule type" value="Genomic_DNA"/>
</dbReference>
<dbReference type="PANTHER" id="PTHR23257">
    <property type="entry name" value="SERINE-THREONINE PROTEIN KINASE"/>
    <property type="match status" value="1"/>
</dbReference>
<keyword evidence="4" id="KW-1185">Reference proteome</keyword>
<dbReference type="Proteomes" id="UP001281761">
    <property type="component" value="Unassembled WGS sequence"/>
</dbReference>
<dbReference type="SUPFAM" id="SSF52058">
    <property type="entry name" value="L domain-like"/>
    <property type="match status" value="1"/>
</dbReference>
<gene>
    <name evidence="3" type="ORF">BLNAU_1078</name>
</gene>